<dbReference type="PANTHER" id="PTHR13367:SF3">
    <property type="entry name" value="TUMOR NECROSIS FACTOR ALPHA-INDUCED PROTEIN 3"/>
    <property type="match status" value="1"/>
</dbReference>
<keyword evidence="14" id="KW-0862">Zinc</keyword>
<dbReference type="GO" id="GO:1990168">
    <property type="term" value="P:protein K33-linked deubiquitination"/>
    <property type="evidence" value="ECO:0007669"/>
    <property type="project" value="TreeGrafter"/>
</dbReference>
<comment type="subcellular location">
    <subcellularLocation>
        <location evidence="3">Cytoplasm</location>
    </subcellularLocation>
    <subcellularLocation>
        <location evidence="2">Nucleus</location>
    </subcellularLocation>
</comment>
<keyword evidence="7" id="KW-0597">Phosphoprotein</keyword>
<keyword evidence="11" id="KW-0833">Ubl conjugation pathway</keyword>
<dbReference type="GO" id="GO:0005737">
    <property type="term" value="C:cytoplasm"/>
    <property type="evidence" value="ECO:0007669"/>
    <property type="project" value="UniProtKB-SubCell"/>
</dbReference>
<keyword evidence="15" id="KW-0539">Nucleus</keyword>
<feature type="domain" description="A20-type" evidence="18">
    <location>
        <begin position="607"/>
        <end position="642"/>
    </location>
</feature>
<name>A0AAD7RK07_9TELE</name>
<evidence type="ECO:0000256" key="10">
    <source>
        <dbReference type="ARBA" id="ARBA00022771"/>
    </source>
</evidence>
<dbReference type="GO" id="GO:0004843">
    <property type="term" value="F:cysteine-type deubiquitinase activity"/>
    <property type="evidence" value="ECO:0007669"/>
    <property type="project" value="UniProtKB-EC"/>
</dbReference>
<evidence type="ECO:0000256" key="9">
    <source>
        <dbReference type="ARBA" id="ARBA00022723"/>
    </source>
</evidence>
<reference evidence="19" key="1">
    <citation type="journal article" date="2023" name="Science">
        <title>Genome structures resolve the early diversification of teleost fishes.</title>
        <authorList>
            <person name="Parey E."/>
            <person name="Louis A."/>
            <person name="Montfort J."/>
            <person name="Bouchez O."/>
            <person name="Roques C."/>
            <person name="Iampietro C."/>
            <person name="Lluch J."/>
            <person name="Castinel A."/>
            <person name="Donnadieu C."/>
            <person name="Desvignes T."/>
            <person name="Floi Bucao C."/>
            <person name="Jouanno E."/>
            <person name="Wen M."/>
            <person name="Mejri S."/>
            <person name="Dirks R."/>
            <person name="Jansen H."/>
            <person name="Henkel C."/>
            <person name="Chen W.J."/>
            <person name="Zahm M."/>
            <person name="Cabau C."/>
            <person name="Klopp C."/>
            <person name="Thompson A.W."/>
            <person name="Robinson-Rechavi M."/>
            <person name="Braasch I."/>
            <person name="Lecointre G."/>
            <person name="Bobe J."/>
            <person name="Postlethwait J.H."/>
            <person name="Berthelot C."/>
            <person name="Roest Crollius H."/>
            <person name="Guiguen Y."/>
        </authorList>
    </citation>
    <scope>NUCLEOTIDE SEQUENCE</scope>
    <source>
        <strain evidence="19">NC1722</strain>
    </source>
</reference>
<comment type="similarity">
    <text evidence="4">Belongs to the peptidase C64 family.</text>
</comment>
<dbReference type="PANTHER" id="PTHR13367">
    <property type="entry name" value="UBIQUITIN THIOESTERASE"/>
    <property type="match status" value="1"/>
</dbReference>
<evidence type="ECO:0000313" key="20">
    <source>
        <dbReference type="Proteomes" id="UP001221898"/>
    </source>
</evidence>
<dbReference type="InterPro" id="IPR051346">
    <property type="entry name" value="OTU_Deubiquitinase"/>
</dbReference>
<feature type="compositionally biased region" description="Basic and acidic residues" evidence="16">
    <location>
        <begin position="406"/>
        <end position="421"/>
    </location>
</feature>
<comment type="catalytic activity">
    <reaction evidence="1">
        <text>Thiol-dependent hydrolysis of ester, thioester, amide, peptide and isopeptide bonds formed by the C-terminal Gly of ubiquitin (a 76-residue protein attached to proteins as an intracellular targeting signal).</text>
        <dbReference type="EC" id="3.4.19.12"/>
    </reaction>
</comment>
<dbReference type="SMART" id="SM00259">
    <property type="entry name" value="ZnF_A20"/>
    <property type="match status" value="4"/>
</dbReference>
<evidence type="ECO:0000256" key="4">
    <source>
        <dbReference type="ARBA" id="ARBA00005865"/>
    </source>
</evidence>
<evidence type="ECO:0000256" key="12">
    <source>
        <dbReference type="ARBA" id="ARBA00022801"/>
    </source>
</evidence>
<accession>A0AAD7RK07</accession>
<evidence type="ECO:0000256" key="8">
    <source>
        <dbReference type="ARBA" id="ARBA00022670"/>
    </source>
</evidence>
<dbReference type="PROSITE" id="PS51036">
    <property type="entry name" value="ZF_A20"/>
    <property type="match status" value="2"/>
</dbReference>
<evidence type="ECO:0000256" key="2">
    <source>
        <dbReference type="ARBA" id="ARBA00004123"/>
    </source>
</evidence>
<dbReference type="GO" id="GO:0003677">
    <property type="term" value="F:DNA binding"/>
    <property type="evidence" value="ECO:0007669"/>
    <property type="project" value="InterPro"/>
</dbReference>
<dbReference type="GO" id="GO:0007010">
    <property type="term" value="P:cytoskeleton organization"/>
    <property type="evidence" value="ECO:0007669"/>
    <property type="project" value="TreeGrafter"/>
</dbReference>
<organism evidence="19 20">
    <name type="scientific">Aldrovandia affinis</name>
    <dbReference type="NCBI Taxonomy" id="143900"/>
    <lineage>
        <taxon>Eukaryota</taxon>
        <taxon>Metazoa</taxon>
        <taxon>Chordata</taxon>
        <taxon>Craniata</taxon>
        <taxon>Vertebrata</taxon>
        <taxon>Euteleostomi</taxon>
        <taxon>Actinopterygii</taxon>
        <taxon>Neopterygii</taxon>
        <taxon>Teleostei</taxon>
        <taxon>Notacanthiformes</taxon>
        <taxon>Halosauridae</taxon>
        <taxon>Aldrovandia</taxon>
    </lineage>
</organism>
<evidence type="ECO:0000256" key="3">
    <source>
        <dbReference type="ARBA" id="ARBA00004496"/>
    </source>
</evidence>
<evidence type="ECO:0000256" key="13">
    <source>
        <dbReference type="ARBA" id="ARBA00022807"/>
    </source>
</evidence>
<dbReference type="GO" id="GO:0005634">
    <property type="term" value="C:nucleus"/>
    <property type="evidence" value="ECO:0007669"/>
    <property type="project" value="UniProtKB-SubCell"/>
</dbReference>
<dbReference type="EMBL" id="JAINUG010000247">
    <property type="protein sequence ID" value="KAJ8385563.1"/>
    <property type="molecule type" value="Genomic_DNA"/>
</dbReference>
<feature type="region of interest" description="Disordered" evidence="16">
    <location>
        <begin position="694"/>
        <end position="757"/>
    </location>
</feature>
<evidence type="ECO:0000256" key="1">
    <source>
        <dbReference type="ARBA" id="ARBA00000707"/>
    </source>
</evidence>
<evidence type="ECO:0000313" key="19">
    <source>
        <dbReference type="EMBL" id="KAJ8385563.1"/>
    </source>
</evidence>
<proteinExistence type="inferred from homology"/>
<keyword evidence="8" id="KW-0645">Protease</keyword>
<evidence type="ECO:0000256" key="7">
    <source>
        <dbReference type="ARBA" id="ARBA00022553"/>
    </source>
</evidence>
<dbReference type="GO" id="GO:0008270">
    <property type="term" value="F:zinc ion binding"/>
    <property type="evidence" value="ECO:0007669"/>
    <property type="project" value="UniProtKB-KW"/>
</dbReference>
<gene>
    <name evidence="19" type="ORF">AAFF_G00185170</name>
</gene>
<dbReference type="Gene3D" id="4.10.240.30">
    <property type="match status" value="1"/>
</dbReference>
<dbReference type="PROSITE" id="PS50802">
    <property type="entry name" value="OTU"/>
    <property type="match status" value="1"/>
</dbReference>
<evidence type="ECO:0000256" key="5">
    <source>
        <dbReference type="ARBA" id="ARBA00012759"/>
    </source>
</evidence>
<evidence type="ECO:0000256" key="15">
    <source>
        <dbReference type="ARBA" id="ARBA00023242"/>
    </source>
</evidence>
<keyword evidence="9" id="KW-0479">Metal-binding</keyword>
<keyword evidence="13" id="KW-0788">Thiol protease</keyword>
<dbReference type="GO" id="GO:0030177">
    <property type="term" value="P:positive regulation of Wnt signaling pathway"/>
    <property type="evidence" value="ECO:0007669"/>
    <property type="project" value="TreeGrafter"/>
</dbReference>
<feature type="region of interest" description="Disordered" evidence="16">
    <location>
        <begin position="482"/>
        <end position="549"/>
    </location>
</feature>
<dbReference type="GO" id="GO:0070530">
    <property type="term" value="F:K63-linked polyubiquitin modification-dependent protein binding"/>
    <property type="evidence" value="ECO:0007669"/>
    <property type="project" value="TreeGrafter"/>
</dbReference>
<dbReference type="Proteomes" id="UP001221898">
    <property type="component" value="Unassembled WGS sequence"/>
</dbReference>
<feature type="region of interest" description="Disordered" evidence="16">
    <location>
        <begin position="406"/>
        <end position="445"/>
    </location>
</feature>
<evidence type="ECO:0000256" key="11">
    <source>
        <dbReference type="ARBA" id="ARBA00022786"/>
    </source>
</evidence>
<feature type="compositionally biased region" description="Polar residues" evidence="16">
    <location>
        <begin position="736"/>
        <end position="749"/>
    </location>
</feature>
<evidence type="ECO:0000259" key="17">
    <source>
        <dbReference type="PROSITE" id="PS50802"/>
    </source>
</evidence>
<keyword evidence="10" id="KW-0863">Zinc-finger</keyword>
<comment type="caution">
    <text evidence="19">The sequence shown here is derived from an EMBL/GenBank/DDBJ whole genome shotgun (WGS) entry which is preliminary data.</text>
</comment>
<evidence type="ECO:0000256" key="16">
    <source>
        <dbReference type="SAM" id="MobiDB-lite"/>
    </source>
</evidence>
<sequence length="783" mass="86095">MVCEKRSIAEVIQVFMNFLHLTNTVFPRIASSSCRRLFNFEMELTVAYIQRHDTADGFPVRLDARELYARSHSRREISLEPQRCLVCTFNGGKTVVPPLARREQQGQSIDRVGTDLRGRLASPQRRPTCVSPENAASLQRELEDSDSLNWSWCEPEGTLHAMKNAGQSNCLLDAISLYMWGVRDNDLVLRTALYNTMARSCPADLRLISHGADQRAVTSEDWGRAVKMADPKARATTSVDNPYQHIHLFLLANIIRRAIIVVGGSIAGKEVAAGLDSNPGPLGIYLPWLWERADCHPYPVVLGSMSPWQHFVPLVTAGSAQEQAEGAVLPLVRGTPQGLRELVLRFPPDQEEGSHQRYLRAYLKLRAIQLGQLTIYAARLKGHNLPEPLSLVQDYFRLANHACGQRDQEVSEPRESRREEWNGPPLPPPALPTYPPSSSSSSSSSPFTAFSITGHKCATDRCLYFASKFTWPLCHGCHGTQQHRPEGRGFSSSGDSFCRDTPPRVQPDPGPSSAPSAPSRPSFQGDLVSKQWPGDPEGRPTRGSAVTAGGAEESDFLCGRCLTCKREMRTFNGLCFQCLQSRTGPPPSPGPTSPVEMTRALGGEEKPCEGERCLTPGCVYFGTPKQAGYCTFCYCNQNQTPPPAPTPTNTPLSSTLRNLPRCSGHGCEMLGNPTFRGLCERCFLVHYRGTIEPQAPGALAGRQGGDQLSGRYHRPQAKPDPPGERAEKKDPMEMTESPTHSLGNAQASAKTDRPRPCQGRGCTNFGNSRCNGLCNSCYKNHVD</sequence>
<keyword evidence="6" id="KW-0963">Cytoplasm</keyword>
<dbReference type="AlphaFoldDB" id="A0AAD7RK07"/>
<feature type="compositionally biased region" description="Pro residues" evidence="16">
    <location>
        <begin position="424"/>
        <end position="435"/>
    </location>
</feature>
<dbReference type="GO" id="GO:0035523">
    <property type="term" value="P:protein K29-linked deubiquitination"/>
    <property type="evidence" value="ECO:0007669"/>
    <property type="project" value="TreeGrafter"/>
</dbReference>
<dbReference type="InterPro" id="IPR002653">
    <property type="entry name" value="Znf_A20"/>
</dbReference>
<dbReference type="GO" id="GO:0071947">
    <property type="term" value="P:protein deubiquitination involved in ubiquitin-dependent protein catabolic process"/>
    <property type="evidence" value="ECO:0007669"/>
    <property type="project" value="TreeGrafter"/>
</dbReference>
<dbReference type="GO" id="GO:0016477">
    <property type="term" value="P:cell migration"/>
    <property type="evidence" value="ECO:0007669"/>
    <property type="project" value="TreeGrafter"/>
</dbReference>
<dbReference type="Pfam" id="PF02338">
    <property type="entry name" value="OTU"/>
    <property type="match status" value="1"/>
</dbReference>
<feature type="domain" description="A20-type" evidence="18">
    <location>
        <begin position="751"/>
        <end position="783"/>
    </location>
</feature>
<feature type="compositionally biased region" description="Basic and acidic residues" evidence="16">
    <location>
        <begin position="721"/>
        <end position="732"/>
    </location>
</feature>
<evidence type="ECO:0000259" key="18">
    <source>
        <dbReference type="PROSITE" id="PS51036"/>
    </source>
</evidence>
<dbReference type="EC" id="3.4.19.12" evidence="5"/>
<feature type="compositionally biased region" description="Low complexity" evidence="16">
    <location>
        <begin position="436"/>
        <end position="445"/>
    </location>
</feature>
<feature type="compositionally biased region" description="Low complexity" evidence="16">
    <location>
        <begin position="513"/>
        <end position="522"/>
    </location>
</feature>
<dbReference type="InterPro" id="IPR003323">
    <property type="entry name" value="OTU_dom"/>
</dbReference>
<protein>
    <recommendedName>
        <fullName evidence="5">ubiquitinyl hydrolase 1</fullName>
        <ecNumber evidence="5">3.4.19.12</ecNumber>
    </recommendedName>
</protein>
<keyword evidence="20" id="KW-1185">Reference proteome</keyword>
<feature type="domain" description="OTU" evidence="17">
    <location>
        <begin position="159"/>
        <end position="317"/>
    </location>
</feature>
<evidence type="ECO:0000256" key="6">
    <source>
        <dbReference type="ARBA" id="ARBA00022490"/>
    </source>
</evidence>
<evidence type="ECO:0000256" key="14">
    <source>
        <dbReference type="ARBA" id="ARBA00022833"/>
    </source>
</evidence>
<keyword evidence="12" id="KW-0378">Hydrolase</keyword>